<evidence type="ECO:0000313" key="3">
    <source>
        <dbReference type="Proteomes" id="UP001189429"/>
    </source>
</evidence>
<proteinExistence type="predicted"/>
<comment type="caution">
    <text evidence="2">The sequence shown here is derived from an EMBL/GenBank/DDBJ whole genome shotgun (WGS) entry which is preliminary data.</text>
</comment>
<name>A0ABN9U828_9DINO</name>
<feature type="compositionally biased region" description="Polar residues" evidence="1">
    <location>
        <begin position="38"/>
        <end position="60"/>
    </location>
</feature>
<sequence length="141" mass="14556">MSTGMALMNLAPPELRRWSGDCPCSLATSALAPLCASSRTMSSLQPRRTAAQSGHSTRGSMSGRLAASGSAPRAERTCARQFRSRPESSGSECARLTGGGTEGTLRQARGVLGGVSQAVCQALGGVIAPRLEKRTYAVEAS</sequence>
<protein>
    <submittedName>
        <fullName evidence="2">Uncharacterized protein</fullName>
    </submittedName>
</protein>
<dbReference type="EMBL" id="CAUYUJ010015539">
    <property type="protein sequence ID" value="CAK0855313.1"/>
    <property type="molecule type" value="Genomic_DNA"/>
</dbReference>
<evidence type="ECO:0000313" key="2">
    <source>
        <dbReference type="EMBL" id="CAK0855313.1"/>
    </source>
</evidence>
<reference evidence="2" key="1">
    <citation type="submission" date="2023-10" db="EMBL/GenBank/DDBJ databases">
        <authorList>
            <person name="Chen Y."/>
            <person name="Shah S."/>
            <person name="Dougan E. K."/>
            <person name="Thang M."/>
            <person name="Chan C."/>
        </authorList>
    </citation>
    <scope>NUCLEOTIDE SEQUENCE [LARGE SCALE GENOMIC DNA]</scope>
</reference>
<gene>
    <name evidence="2" type="ORF">PCOR1329_LOCUS46090</name>
</gene>
<organism evidence="2 3">
    <name type="scientific">Prorocentrum cordatum</name>
    <dbReference type="NCBI Taxonomy" id="2364126"/>
    <lineage>
        <taxon>Eukaryota</taxon>
        <taxon>Sar</taxon>
        <taxon>Alveolata</taxon>
        <taxon>Dinophyceae</taxon>
        <taxon>Prorocentrales</taxon>
        <taxon>Prorocentraceae</taxon>
        <taxon>Prorocentrum</taxon>
    </lineage>
</organism>
<dbReference type="Proteomes" id="UP001189429">
    <property type="component" value="Unassembled WGS sequence"/>
</dbReference>
<feature type="region of interest" description="Disordered" evidence="1">
    <location>
        <begin position="38"/>
        <end position="102"/>
    </location>
</feature>
<accession>A0ABN9U828</accession>
<keyword evidence="3" id="KW-1185">Reference proteome</keyword>
<evidence type="ECO:0000256" key="1">
    <source>
        <dbReference type="SAM" id="MobiDB-lite"/>
    </source>
</evidence>